<proteinExistence type="predicted"/>
<sequence length="328" mass="37713">MSSSPSDESNEANSRLSPDAFLIMASSGPLSDPDIMTPHDKLRGLYLERGMLTYCTSLASTSQFILDPSNIKQLEAFMVFLELPAELRRLIWKWTFPPHHRAYMLNYSRYRKVLPRDRNLKDFRFYAEQYLEDWFPVALLINRESRNEALQQYVYVPSGVHSTEAAPYFLVNVLDDVGFPIRDTLSLPRKLHWEDDCCPSTLSAEVSARYLSGARVMDLETGLRDNKAREEVLGASYRPAYRFERRKMVHYPFQAPDAYIAANRAERFCDLLSQGLTHQEHELLSELFPMVEDCEELYRLEDSQARKKAKAEAEAASKVDGKDSNTAS</sequence>
<dbReference type="Proteomes" id="UP000177625">
    <property type="component" value="Unassembled WGS sequence"/>
</dbReference>
<dbReference type="EMBL" id="FJVC01000007">
    <property type="protein sequence ID" value="CZT40837.1"/>
    <property type="molecule type" value="Genomic_DNA"/>
</dbReference>
<protein>
    <recommendedName>
        <fullName evidence="2">2EXR domain-containing protein</fullName>
    </recommendedName>
</protein>
<evidence type="ECO:0000259" key="2">
    <source>
        <dbReference type="Pfam" id="PF20150"/>
    </source>
</evidence>
<feature type="region of interest" description="Disordered" evidence="1">
    <location>
        <begin position="309"/>
        <end position="328"/>
    </location>
</feature>
<reference evidence="4" key="1">
    <citation type="submission" date="2016-03" db="EMBL/GenBank/DDBJ databases">
        <authorList>
            <person name="Guldener U."/>
        </authorList>
    </citation>
    <scope>NUCLEOTIDE SEQUENCE [LARGE SCALE GENOMIC DNA]</scope>
</reference>
<accession>A0A1E1LVD4</accession>
<organism evidence="3 4">
    <name type="scientific">Rhynchosporium secalis</name>
    <name type="common">Barley scald fungus</name>
    <dbReference type="NCBI Taxonomy" id="38038"/>
    <lineage>
        <taxon>Eukaryota</taxon>
        <taxon>Fungi</taxon>
        <taxon>Dikarya</taxon>
        <taxon>Ascomycota</taxon>
        <taxon>Pezizomycotina</taxon>
        <taxon>Leotiomycetes</taxon>
        <taxon>Helotiales</taxon>
        <taxon>Ploettnerulaceae</taxon>
        <taxon>Rhynchosporium</taxon>
    </lineage>
</organism>
<feature type="domain" description="2EXR" evidence="2">
    <location>
        <begin position="77"/>
        <end position="172"/>
    </location>
</feature>
<name>A0A1E1LVD4_RHYSE</name>
<evidence type="ECO:0000256" key="1">
    <source>
        <dbReference type="SAM" id="MobiDB-lite"/>
    </source>
</evidence>
<dbReference type="AlphaFoldDB" id="A0A1E1LVD4"/>
<dbReference type="Pfam" id="PF20150">
    <property type="entry name" value="2EXR"/>
    <property type="match status" value="1"/>
</dbReference>
<evidence type="ECO:0000313" key="3">
    <source>
        <dbReference type="EMBL" id="CZT40837.1"/>
    </source>
</evidence>
<gene>
    <name evidence="3" type="ORF">RSE6_00501</name>
</gene>
<dbReference type="InterPro" id="IPR045518">
    <property type="entry name" value="2EXR"/>
</dbReference>
<evidence type="ECO:0000313" key="4">
    <source>
        <dbReference type="Proteomes" id="UP000177625"/>
    </source>
</evidence>
<keyword evidence="4" id="KW-1185">Reference proteome</keyword>